<comment type="caution">
    <text evidence="2">The sequence shown here is derived from an EMBL/GenBank/DDBJ whole genome shotgun (WGS) entry which is preliminary data.</text>
</comment>
<accession>A0A834IL21</accession>
<name>A0A834IL21_RHYFE</name>
<sequence>MWDRGRGKKASTMVSQLDLPVKKSVRRQAGGPAFLAEVTSYIDSISISLSVYCWHKAYISVYHATGLRKHTVQRNKKTEKKSNLYKARGLSFFSTSGAFQLATCSGSFTANFSPLMRPASRANQPHTAHSRPPADHLKDQDGN</sequence>
<dbReference type="Proteomes" id="UP000625711">
    <property type="component" value="Unassembled WGS sequence"/>
</dbReference>
<evidence type="ECO:0000256" key="1">
    <source>
        <dbReference type="SAM" id="MobiDB-lite"/>
    </source>
</evidence>
<dbReference type="EMBL" id="JAACXV010000223">
    <property type="protein sequence ID" value="KAF7281794.1"/>
    <property type="molecule type" value="Genomic_DNA"/>
</dbReference>
<keyword evidence="3" id="KW-1185">Reference proteome</keyword>
<reference evidence="2" key="1">
    <citation type="submission" date="2020-08" db="EMBL/GenBank/DDBJ databases">
        <title>Genome sequencing and assembly of the red palm weevil Rhynchophorus ferrugineus.</title>
        <authorList>
            <person name="Dias G.B."/>
            <person name="Bergman C.M."/>
            <person name="Manee M."/>
        </authorList>
    </citation>
    <scope>NUCLEOTIDE SEQUENCE</scope>
    <source>
        <strain evidence="2">AA-2017</strain>
        <tissue evidence="2">Whole larva</tissue>
    </source>
</reference>
<protein>
    <submittedName>
        <fullName evidence="2">Uncharacterized protein</fullName>
    </submittedName>
</protein>
<feature type="region of interest" description="Disordered" evidence="1">
    <location>
        <begin position="116"/>
        <end position="143"/>
    </location>
</feature>
<evidence type="ECO:0000313" key="2">
    <source>
        <dbReference type="EMBL" id="KAF7281794.1"/>
    </source>
</evidence>
<evidence type="ECO:0000313" key="3">
    <source>
        <dbReference type="Proteomes" id="UP000625711"/>
    </source>
</evidence>
<gene>
    <name evidence="2" type="ORF">GWI33_004275</name>
</gene>
<organism evidence="2 3">
    <name type="scientific">Rhynchophorus ferrugineus</name>
    <name type="common">Red palm weevil</name>
    <name type="synonym">Curculio ferrugineus</name>
    <dbReference type="NCBI Taxonomy" id="354439"/>
    <lineage>
        <taxon>Eukaryota</taxon>
        <taxon>Metazoa</taxon>
        <taxon>Ecdysozoa</taxon>
        <taxon>Arthropoda</taxon>
        <taxon>Hexapoda</taxon>
        <taxon>Insecta</taxon>
        <taxon>Pterygota</taxon>
        <taxon>Neoptera</taxon>
        <taxon>Endopterygota</taxon>
        <taxon>Coleoptera</taxon>
        <taxon>Polyphaga</taxon>
        <taxon>Cucujiformia</taxon>
        <taxon>Curculionidae</taxon>
        <taxon>Dryophthorinae</taxon>
        <taxon>Rhynchophorus</taxon>
    </lineage>
</organism>
<proteinExistence type="predicted"/>
<feature type="compositionally biased region" description="Basic and acidic residues" evidence="1">
    <location>
        <begin position="132"/>
        <end position="143"/>
    </location>
</feature>
<dbReference type="AlphaFoldDB" id="A0A834IL21"/>